<gene>
    <name evidence="2" type="ORF">RFI_33576</name>
</gene>
<dbReference type="Pfam" id="PF17137">
    <property type="entry name" value="DUF5110"/>
    <property type="match status" value="1"/>
</dbReference>
<reference evidence="2 3" key="1">
    <citation type="journal article" date="2013" name="Curr. Biol.">
        <title>The Genome of the Foraminiferan Reticulomyxa filosa.</title>
        <authorList>
            <person name="Glockner G."/>
            <person name="Hulsmann N."/>
            <person name="Schleicher M."/>
            <person name="Noegel A.A."/>
            <person name="Eichinger L."/>
            <person name="Gallinger C."/>
            <person name="Pawlowski J."/>
            <person name="Sierra R."/>
            <person name="Euteneuer U."/>
            <person name="Pillet L."/>
            <person name="Moustafa A."/>
            <person name="Platzer M."/>
            <person name="Groth M."/>
            <person name="Szafranski K."/>
            <person name="Schliwa M."/>
        </authorList>
    </citation>
    <scope>NUCLEOTIDE SEQUENCE [LARGE SCALE GENOMIC DNA]</scope>
</reference>
<dbReference type="InterPro" id="IPR013780">
    <property type="entry name" value="Glyco_hydro_b"/>
</dbReference>
<protein>
    <submittedName>
        <fullName evidence="2">Alpha-glucosidase</fullName>
    </submittedName>
</protein>
<evidence type="ECO:0000313" key="2">
    <source>
        <dbReference type="EMBL" id="ETO03826.1"/>
    </source>
</evidence>
<feature type="domain" description="DUF5110" evidence="1">
    <location>
        <begin position="6"/>
        <end position="74"/>
    </location>
</feature>
<name>X6LR17_RETFI</name>
<feature type="non-terminal residue" evidence="2">
    <location>
        <position position="1"/>
    </location>
</feature>
<accession>X6LR17</accession>
<organism evidence="2 3">
    <name type="scientific">Reticulomyxa filosa</name>
    <dbReference type="NCBI Taxonomy" id="46433"/>
    <lineage>
        <taxon>Eukaryota</taxon>
        <taxon>Sar</taxon>
        <taxon>Rhizaria</taxon>
        <taxon>Retaria</taxon>
        <taxon>Foraminifera</taxon>
        <taxon>Monothalamids</taxon>
        <taxon>Reticulomyxidae</taxon>
        <taxon>Reticulomyxa</taxon>
    </lineage>
</organism>
<dbReference type="OrthoDB" id="10070917at2759"/>
<sequence>LPWYVLEIRVYRGMDGKFVLYEDNGLDRFSIQNKKYSTIVFQWQENTKTLSISQRTGSFPGMITTIRQFNIVLVANNHGVGVNDTAVPDKVVFYTGSAVQVNF</sequence>
<proteinExistence type="predicted"/>
<comment type="caution">
    <text evidence="2">The sequence shown here is derived from an EMBL/GenBank/DDBJ whole genome shotgun (WGS) entry which is preliminary data.</text>
</comment>
<keyword evidence="3" id="KW-1185">Reference proteome</keyword>
<dbReference type="Proteomes" id="UP000023152">
    <property type="component" value="Unassembled WGS sequence"/>
</dbReference>
<dbReference type="Gene3D" id="2.60.40.1180">
    <property type="entry name" value="Golgi alpha-mannosidase II"/>
    <property type="match status" value="1"/>
</dbReference>
<dbReference type="InterPro" id="IPR033403">
    <property type="entry name" value="DUF5110"/>
</dbReference>
<dbReference type="EMBL" id="ASPP01031758">
    <property type="protein sequence ID" value="ETO03826.1"/>
    <property type="molecule type" value="Genomic_DNA"/>
</dbReference>
<evidence type="ECO:0000259" key="1">
    <source>
        <dbReference type="Pfam" id="PF17137"/>
    </source>
</evidence>
<dbReference type="AlphaFoldDB" id="X6LR17"/>
<evidence type="ECO:0000313" key="3">
    <source>
        <dbReference type="Proteomes" id="UP000023152"/>
    </source>
</evidence>